<name>A0A4R4Z835_9ACTN</name>
<sequence>MEVHDHARAGAGRAARDHGQPRRAVDLQLQGPLPAERGVTVTAFLALDLGTEGARAAVYSVAGSPMGAGDDAYPTSFPRPGWAEQDPDDWWRASVHAVRKALAQAGNPPIAGVAVATTASTVAVLDRHGRPLRPALLWMDCRAGEESALTARTGHPVLRYSGGSDAVEWLVPKAMWLARHEPETYRAAARITEAVDYLVWRLTGRWAGSRMNAVCKSNYDPRGAGFPHDLYDSLGIGDLGGKLPDDVVPVGDPVGPLSAAARDELGVTGPAVVASGGIDAHLSLLAVGGAPAGRVSIVCGTSNAFVTEIDEPVFPPTVWGPYPDALHEGRWLVEGGQVSAGSVLAWAGERLIGRPRADLGGLIEAAAALPPVDHGLIVLDYFMGNRTPLRDPHLRGAVLGLTLASSPEQVYRAAVEGVAYGTRQVLDSFADGGVPVDEVFLSGGIRHNELWLRTTADVLGRPVHLVAGDNLTLRACSVLASVASGRHASLTEAAAQYAPRVRTVEPVAAHVEAYRGGYADYRAASAATTEISHRLSERSRS</sequence>
<evidence type="ECO:0000256" key="4">
    <source>
        <dbReference type="ARBA" id="ARBA00022840"/>
    </source>
</evidence>
<dbReference type="Proteomes" id="UP000295302">
    <property type="component" value="Unassembled WGS sequence"/>
</dbReference>
<dbReference type="CDD" id="cd07781">
    <property type="entry name" value="ASKHA_NBD_FGGY_L-RBK"/>
    <property type="match status" value="1"/>
</dbReference>
<dbReference type="PROSITE" id="PS00445">
    <property type="entry name" value="FGGY_KINASES_2"/>
    <property type="match status" value="1"/>
</dbReference>
<dbReference type="Gene3D" id="3.30.420.40">
    <property type="match status" value="2"/>
</dbReference>
<dbReference type="InterPro" id="IPR043129">
    <property type="entry name" value="ATPase_NBD"/>
</dbReference>
<keyword evidence="2" id="KW-0547">Nucleotide-binding</keyword>
<dbReference type="AlphaFoldDB" id="A0A4R4Z835"/>
<evidence type="ECO:0000256" key="5">
    <source>
        <dbReference type="ARBA" id="ARBA00022935"/>
    </source>
</evidence>
<dbReference type="GO" id="GO:0005524">
    <property type="term" value="F:ATP binding"/>
    <property type="evidence" value="ECO:0007669"/>
    <property type="project" value="UniProtKB-KW"/>
</dbReference>
<dbReference type="PIRSF" id="PIRSF000538">
    <property type="entry name" value="GlpK"/>
    <property type="match status" value="1"/>
</dbReference>
<dbReference type="GO" id="GO:0019569">
    <property type="term" value="P:L-arabinose catabolic process to D-xylulose 5-phosphate"/>
    <property type="evidence" value="ECO:0007669"/>
    <property type="project" value="InterPro"/>
</dbReference>
<feature type="domain" description="Carbohydrate kinase FGGY N-terminal" evidence="9">
    <location>
        <begin position="44"/>
        <end position="285"/>
    </location>
</feature>
<dbReference type="PANTHER" id="PTHR43435:SF4">
    <property type="entry name" value="FGGY CARBOHYDRATE KINASE DOMAIN-CONTAINING PROTEIN"/>
    <property type="match status" value="1"/>
</dbReference>
<dbReference type="InterPro" id="IPR005929">
    <property type="entry name" value="Ribulokinase"/>
</dbReference>
<keyword evidence="4" id="KW-0067">ATP-binding</keyword>
<gene>
    <name evidence="11" type="ORF">E1286_06725</name>
</gene>
<evidence type="ECO:0000259" key="10">
    <source>
        <dbReference type="Pfam" id="PF02782"/>
    </source>
</evidence>
<evidence type="ECO:0000256" key="3">
    <source>
        <dbReference type="ARBA" id="ARBA00022777"/>
    </source>
</evidence>
<keyword evidence="1 7" id="KW-0808">Transferase</keyword>
<dbReference type="InterPro" id="IPR000577">
    <property type="entry name" value="Carb_kinase_FGGY"/>
</dbReference>
<dbReference type="Pfam" id="PF02782">
    <property type="entry name" value="FGGY_C"/>
    <property type="match status" value="1"/>
</dbReference>
<dbReference type="InterPro" id="IPR018483">
    <property type="entry name" value="Carb_kinase_FGGY_CS"/>
</dbReference>
<dbReference type="InterPro" id="IPR018484">
    <property type="entry name" value="FGGY_N"/>
</dbReference>
<evidence type="ECO:0000256" key="6">
    <source>
        <dbReference type="ARBA" id="ARBA00023277"/>
    </source>
</evidence>
<protein>
    <submittedName>
        <fullName evidence="11">Sugar kinase</fullName>
    </submittedName>
</protein>
<accession>A0A4R4Z835</accession>
<dbReference type="EMBL" id="SMKQ01000011">
    <property type="protein sequence ID" value="TDD53820.1"/>
    <property type="molecule type" value="Genomic_DNA"/>
</dbReference>
<evidence type="ECO:0000256" key="2">
    <source>
        <dbReference type="ARBA" id="ARBA00022741"/>
    </source>
</evidence>
<evidence type="ECO:0000313" key="11">
    <source>
        <dbReference type="EMBL" id="TDD53820.1"/>
    </source>
</evidence>
<evidence type="ECO:0000259" key="9">
    <source>
        <dbReference type="Pfam" id="PF00370"/>
    </source>
</evidence>
<dbReference type="OrthoDB" id="9782710at2"/>
<evidence type="ECO:0000256" key="1">
    <source>
        <dbReference type="ARBA" id="ARBA00022679"/>
    </source>
</evidence>
<proteinExistence type="inferred from homology"/>
<dbReference type="GO" id="GO:0019150">
    <property type="term" value="F:D-ribulokinase activity"/>
    <property type="evidence" value="ECO:0007669"/>
    <property type="project" value="TreeGrafter"/>
</dbReference>
<dbReference type="GO" id="GO:0005737">
    <property type="term" value="C:cytoplasm"/>
    <property type="evidence" value="ECO:0007669"/>
    <property type="project" value="TreeGrafter"/>
</dbReference>
<evidence type="ECO:0000256" key="8">
    <source>
        <dbReference type="SAM" id="MobiDB-lite"/>
    </source>
</evidence>
<organism evidence="11 12">
    <name type="scientific">Nonomuraea terrae</name>
    <dbReference type="NCBI Taxonomy" id="2530383"/>
    <lineage>
        <taxon>Bacteria</taxon>
        <taxon>Bacillati</taxon>
        <taxon>Actinomycetota</taxon>
        <taxon>Actinomycetes</taxon>
        <taxon>Streptosporangiales</taxon>
        <taxon>Streptosporangiaceae</taxon>
        <taxon>Nonomuraea</taxon>
    </lineage>
</organism>
<dbReference type="Pfam" id="PF00370">
    <property type="entry name" value="FGGY_N"/>
    <property type="match status" value="1"/>
</dbReference>
<evidence type="ECO:0000256" key="7">
    <source>
        <dbReference type="RuleBase" id="RU003733"/>
    </source>
</evidence>
<keyword evidence="12" id="KW-1185">Reference proteome</keyword>
<feature type="domain" description="Carbohydrate kinase FGGY C-terminal" evidence="10">
    <location>
        <begin position="296"/>
        <end position="474"/>
    </location>
</feature>
<comment type="caution">
    <text evidence="11">The sequence shown here is derived from an EMBL/GenBank/DDBJ whole genome shotgun (WGS) entry which is preliminary data.</text>
</comment>
<comment type="similarity">
    <text evidence="7">Belongs to the FGGY kinase family.</text>
</comment>
<dbReference type="SUPFAM" id="SSF53067">
    <property type="entry name" value="Actin-like ATPase domain"/>
    <property type="match status" value="2"/>
</dbReference>
<dbReference type="PANTHER" id="PTHR43435">
    <property type="entry name" value="RIBULOKINASE"/>
    <property type="match status" value="1"/>
</dbReference>
<keyword evidence="6" id="KW-0119">Carbohydrate metabolism</keyword>
<keyword evidence="5" id="KW-0054">Arabinose catabolism</keyword>
<dbReference type="InterPro" id="IPR018485">
    <property type="entry name" value="FGGY_C"/>
</dbReference>
<reference evidence="11 12" key="1">
    <citation type="submission" date="2019-03" db="EMBL/GenBank/DDBJ databases">
        <title>Draft genome sequences of novel Actinobacteria.</title>
        <authorList>
            <person name="Sahin N."/>
            <person name="Ay H."/>
            <person name="Saygin H."/>
        </authorList>
    </citation>
    <scope>NUCLEOTIDE SEQUENCE [LARGE SCALE GENOMIC DNA]</scope>
    <source>
        <strain evidence="11 12">CH32</strain>
    </source>
</reference>
<evidence type="ECO:0000313" key="12">
    <source>
        <dbReference type="Proteomes" id="UP000295302"/>
    </source>
</evidence>
<dbReference type="GO" id="GO:0008741">
    <property type="term" value="F:ribulokinase activity"/>
    <property type="evidence" value="ECO:0007669"/>
    <property type="project" value="InterPro"/>
</dbReference>
<keyword evidence="3 7" id="KW-0418">Kinase</keyword>
<feature type="region of interest" description="Disordered" evidence="8">
    <location>
        <begin position="1"/>
        <end position="23"/>
    </location>
</feature>